<keyword evidence="3 7" id="KW-0812">Transmembrane</keyword>
<protein>
    <submittedName>
        <fullName evidence="8">O-antigen/teichoic acid export membrane protein</fullName>
    </submittedName>
</protein>
<feature type="transmembrane region" description="Helical" evidence="7">
    <location>
        <begin position="74"/>
        <end position="96"/>
    </location>
</feature>
<evidence type="ECO:0000256" key="7">
    <source>
        <dbReference type="SAM" id="Phobius"/>
    </source>
</evidence>
<feature type="transmembrane region" description="Helical" evidence="7">
    <location>
        <begin position="418"/>
        <end position="438"/>
    </location>
</feature>
<comment type="subcellular location">
    <subcellularLocation>
        <location evidence="1">Cell membrane</location>
        <topology evidence="1">Multi-pass membrane protein</topology>
    </subcellularLocation>
</comment>
<dbReference type="EMBL" id="VLKF01000001">
    <property type="protein sequence ID" value="TWH75385.1"/>
    <property type="molecule type" value="Genomic_DNA"/>
</dbReference>
<organism evidence="8 9">
    <name type="scientific">Modestobacter roseus</name>
    <dbReference type="NCBI Taxonomy" id="1181884"/>
    <lineage>
        <taxon>Bacteria</taxon>
        <taxon>Bacillati</taxon>
        <taxon>Actinomycetota</taxon>
        <taxon>Actinomycetes</taxon>
        <taxon>Geodermatophilales</taxon>
        <taxon>Geodermatophilaceae</taxon>
        <taxon>Modestobacter</taxon>
    </lineage>
</organism>
<keyword evidence="4 7" id="KW-1133">Transmembrane helix</keyword>
<evidence type="ECO:0000313" key="8">
    <source>
        <dbReference type="EMBL" id="TWH75385.1"/>
    </source>
</evidence>
<dbReference type="AlphaFoldDB" id="A0A562IXQ5"/>
<reference evidence="8 9" key="1">
    <citation type="submission" date="2019-07" db="EMBL/GenBank/DDBJ databases">
        <title>R&amp;d 2014.</title>
        <authorList>
            <person name="Klenk H.-P."/>
        </authorList>
    </citation>
    <scope>NUCLEOTIDE SEQUENCE [LARGE SCALE GENOMIC DNA]</scope>
    <source>
        <strain evidence="8 9">DSM 45764</strain>
    </source>
</reference>
<evidence type="ECO:0000256" key="2">
    <source>
        <dbReference type="ARBA" id="ARBA00022475"/>
    </source>
</evidence>
<feature type="region of interest" description="Disordered" evidence="6">
    <location>
        <begin position="1"/>
        <end position="41"/>
    </location>
</feature>
<feature type="transmembrane region" description="Helical" evidence="7">
    <location>
        <begin position="208"/>
        <end position="231"/>
    </location>
</feature>
<dbReference type="InterPro" id="IPR050833">
    <property type="entry name" value="Poly_Biosynth_Transport"/>
</dbReference>
<feature type="transmembrane region" description="Helical" evidence="7">
    <location>
        <begin position="390"/>
        <end position="412"/>
    </location>
</feature>
<keyword evidence="9" id="KW-1185">Reference proteome</keyword>
<dbReference type="Proteomes" id="UP000321490">
    <property type="component" value="Unassembled WGS sequence"/>
</dbReference>
<gene>
    <name evidence="8" type="ORF">JD78_03941</name>
</gene>
<evidence type="ECO:0000256" key="4">
    <source>
        <dbReference type="ARBA" id="ARBA00022989"/>
    </source>
</evidence>
<dbReference type="PANTHER" id="PTHR30250:SF26">
    <property type="entry name" value="PSMA PROTEIN"/>
    <property type="match status" value="1"/>
</dbReference>
<feature type="transmembrane region" description="Helical" evidence="7">
    <location>
        <begin position="145"/>
        <end position="163"/>
    </location>
</feature>
<feature type="transmembrane region" description="Helical" evidence="7">
    <location>
        <begin position="317"/>
        <end position="341"/>
    </location>
</feature>
<evidence type="ECO:0000256" key="1">
    <source>
        <dbReference type="ARBA" id="ARBA00004651"/>
    </source>
</evidence>
<keyword evidence="5 7" id="KW-0472">Membrane</keyword>
<feature type="transmembrane region" description="Helical" evidence="7">
    <location>
        <begin position="282"/>
        <end position="305"/>
    </location>
</feature>
<accession>A0A562IXQ5</accession>
<evidence type="ECO:0000256" key="3">
    <source>
        <dbReference type="ARBA" id="ARBA00022692"/>
    </source>
</evidence>
<feature type="transmembrane region" description="Helical" evidence="7">
    <location>
        <begin position="361"/>
        <end position="383"/>
    </location>
</feature>
<proteinExistence type="predicted"/>
<dbReference type="PANTHER" id="PTHR30250">
    <property type="entry name" value="PST FAMILY PREDICTED COLANIC ACID TRANSPORTER"/>
    <property type="match status" value="1"/>
</dbReference>
<evidence type="ECO:0000313" key="9">
    <source>
        <dbReference type="Proteomes" id="UP000321490"/>
    </source>
</evidence>
<feature type="transmembrane region" description="Helical" evidence="7">
    <location>
        <begin position="252"/>
        <end position="276"/>
    </location>
</feature>
<keyword evidence="2" id="KW-1003">Cell membrane</keyword>
<comment type="caution">
    <text evidence="8">The sequence shown here is derived from an EMBL/GenBank/DDBJ whole genome shotgun (WGS) entry which is preliminary data.</text>
</comment>
<name>A0A562IXQ5_9ACTN</name>
<evidence type="ECO:0000256" key="6">
    <source>
        <dbReference type="SAM" id="MobiDB-lite"/>
    </source>
</evidence>
<evidence type="ECO:0000256" key="5">
    <source>
        <dbReference type="ARBA" id="ARBA00023136"/>
    </source>
</evidence>
<dbReference type="GO" id="GO:0005886">
    <property type="term" value="C:plasma membrane"/>
    <property type="evidence" value="ECO:0007669"/>
    <property type="project" value="UniProtKB-SubCell"/>
</dbReference>
<sequence>MLSRSRPTEPVPPAVDAEEEAVAGGQPAAEAVATGPPEGGGSGRQALWTVVDQVLSSVANFGLTIAVAREVDQVAAGAFAYAFLVLSFGLGVSRAISTDPLVIRFSAASAEARARAVTAAAGAMIMLGLVAGLVCALAGVLVGDVLGAALLLLVLVMPGQFVQDSWRSAAFASRNARRAAANDAVRVVVQFSGLGLCAALGVQDLRWFMVAWAVGAWTAGLFGMWQFRAALSPRASVGWLRSNAGLSVRLGAGYAINMGAVTLTTTLLTGMLGLVATGGLRFAQTVLGPMQVAFGALTSFMIPLLARRLAARGARTLLRPAVLVSAGATTLCVLVVTTLLLLPSSVGEQLLGSSWAGAREVMAPVGVGQCLVALALGGSLPLLAMGRGDLMLRVTSVQAPLLLGFGLGGAALAGISGAAWGMAAAQAVGCVLVLVLGIRAMRSGDVRTAPADEPAVDLGAG</sequence>
<feature type="transmembrane region" description="Helical" evidence="7">
    <location>
        <begin position="117"/>
        <end position="139"/>
    </location>
</feature>